<accession>A0ABS6VPG8</accession>
<dbReference type="NCBIfam" id="TIGR00915">
    <property type="entry name" value="2A0602"/>
    <property type="match status" value="1"/>
</dbReference>
<feature type="transmembrane region" description="Helical" evidence="7">
    <location>
        <begin position="342"/>
        <end position="361"/>
    </location>
</feature>
<proteinExistence type="inferred from homology"/>
<keyword evidence="2" id="KW-1003">Cell membrane</keyword>
<feature type="transmembrane region" description="Helical" evidence="7">
    <location>
        <begin position="895"/>
        <end position="918"/>
    </location>
</feature>
<keyword evidence="9" id="KW-1185">Reference proteome</keyword>
<evidence type="ECO:0000256" key="1">
    <source>
        <dbReference type="ARBA" id="ARBA00022448"/>
    </source>
</evidence>
<dbReference type="Proteomes" id="UP001166291">
    <property type="component" value="Unassembled WGS sequence"/>
</dbReference>
<dbReference type="NCBIfam" id="NF000282">
    <property type="entry name" value="RND_permease_1"/>
    <property type="match status" value="1"/>
</dbReference>
<keyword evidence="4 7" id="KW-0812">Transmembrane</keyword>
<evidence type="ECO:0000256" key="4">
    <source>
        <dbReference type="ARBA" id="ARBA00022692"/>
    </source>
</evidence>
<protein>
    <recommendedName>
        <fullName evidence="7">Efflux pump membrane transporter</fullName>
    </recommendedName>
</protein>
<feature type="transmembrane region" description="Helical" evidence="7">
    <location>
        <begin position="538"/>
        <end position="555"/>
    </location>
</feature>
<dbReference type="RefSeq" id="WP_219041902.1">
    <property type="nucleotide sequence ID" value="NZ_JAHWDQ010000001.1"/>
</dbReference>
<evidence type="ECO:0000256" key="2">
    <source>
        <dbReference type="ARBA" id="ARBA00022475"/>
    </source>
</evidence>
<comment type="subcellular location">
    <subcellularLocation>
        <location evidence="7">Cell inner membrane</location>
        <topology evidence="7">Multi-pass membrane protein</topology>
    </subcellularLocation>
</comment>
<dbReference type="EMBL" id="JAHWDQ010000001">
    <property type="protein sequence ID" value="MBW2939655.1"/>
    <property type="molecule type" value="Genomic_DNA"/>
</dbReference>
<keyword evidence="5 7" id="KW-1133">Transmembrane helix</keyword>
<evidence type="ECO:0000313" key="9">
    <source>
        <dbReference type="Proteomes" id="UP001166291"/>
    </source>
</evidence>
<dbReference type="Pfam" id="PF00873">
    <property type="entry name" value="ACR_tran"/>
    <property type="match status" value="1"/>
</dbReference>
<feature type="transmembrane region" description="Helical" evidence="7">
    <location>
        <begin position="924"/>
        <end position="949"/>
    </location>
</feature>
<evidence type="ECO:0000313" key="8">
    <source>
        <dbReference type="EMBL" id="MBW2939655.1"/>
    </source>
</evidence>
<dbReference type="InterPro" id="IPR004764">
    <property type="entry name" value="MdtF-like"/>
</dbReference>
<organism evidence="8 9">
    <name type="scientific">Zhongshania aquimaris</name>
    <dbReference type="NCBI Taxonomy" id="2857107"/>
    <lineage>
        <taxon>Bacteria</taxon>
        <taxon>Pseudomonadati</taxon>
        <taxon>Pseudomonadota</taxon>
        <taxon>Gammaproteobacteria</taxon>
        <taxon>Cellvibrionales</taxon>
        <taxon>Spongiibacteraceae</taxon>
        <taxon>Zhongshania</taxon>
    </lineage>
</organism>
<keyword evidence="1 7" id="KW-0813">Transport</keyword>
<evidence type="ECO:0000256" key="7">
    <source>
        <dbReference type="RuleBase" id="RU364070"/>
    </source>
</evidence>
<reference evidence="8" key="1">
    <citation type="submission" date="2021-07" db="EMBL/GenBank/DDBJ databases">
        <title>Zhongshania sp. CAU 1632 isolated from seawater.</title>
        <authorList>
            <person name="Kim W."/>
        </authorList>
    </citation>
    <scope>NUCLEOTIDE SEQUENCE</scope>
    <source>
        <strain evidence="8">CAU 1632</strain>
    </source>
</reference>
<feature type="transmembrane region" description="Helical" evidence="7">
    <location>
        <begin position="472"/>
        <end position="495"/>
    </location>
</feature>
<evidence type="ECO:0000256" key="6">
    <source>
        <dbReference type="ARBA" id="ARBA00023136"/>
    </source>
</evidence>
<feature type="transmembrane region" description="Helical" evidence="7">
    <location>
        <begin position="440"/>
        <end position="460"/>
    </location>
</feature>
<comment type="caution">
    <text evidence="7">Lacks conserved residue(s) required for the propagation of feature annotation.</text>
</comment>
<evidence type="ECO:0000256" key="3">
    <source>
        <dbReference type="ARBA" id="ARBA00022519"/>
    </source>
</evidence>
<feature type="transmembrane region" description="Helical" evidence="7">
    <location>
        <begin position="1009"/>
        <end position="1030"/>
    </location>
</feature>
<name>A0ABS6VPG8_9GAMM</name>
<comment type="caution">
    <text evidence="8">The sequence shown here is derived from an EMBL/GenBank/DDBJ whole genome shotgun (WGS) entry which is preliminary data.</text>
</comment>
<sequence length="1038" mass="112044">MNARFFIERPVLSIVISLMILLGGATAMSRLPISLYPEFLPPEIVVSANYPGANAETIAETVAAPLEQQINGVDGMLYMSTQASASGSVSISVVFATGTDPDQAAINVSNRVAVAENRLPEAVKRLGIQVSKRSSNILMIYALTSDYPQYDSIYLSNYALLNIVDELRRLPGIGDARLLGAKDYSMRIWLQPDRLAEFALTPADVAQAVREQNANFAAGKFAAEPLVQDTPFTYTVTTQGRLATVSEFEDIILRTDNSGATLHLGDVARVELGAKDYAFQGAFNGQPAVPVAMYLQPGANALETAKQAQEVLEHVQAKLPPGIELTLAFDTTVFVEHSIKEVIITFIEALVLVVLVMFIFLQNIRATIIPLLAIPVSIIGTFAGLYIVGFSINLLTLFGLILAIGIVVDDAIIVIENVERIMEEQHVDADTAVKRAMEEVSGPLVAIVLVLCAVFLPVIFMDGLTGEMYRQFAVAISVSVILSGVVALTLTPALCSMLLKSKVHAPASAGFLGGFNSWFAVLRNGYVNVTRAMIERRLIGLSVFAGLMLGLWYLFSIVPSSLVPSEDQGYIMMAYKTPPAASLSRTMAVTDAMNTRILEQDEVRSLITFSGFDLLASAQKTNAGVSFIMLKDWDERREARQSSDGMAKSLPRLGDDLLDGQMFAFNPPPILGLSSTGGFEFYVQNRGSSDFIEMDKQLQAFLALANKQPELVGVNTTFDINTPQYRLTLDREKALSLGVPVADVFSTMQATFGSLYVNDFTLYGRSFQVNLQSEEDFRTSPDDLGKVFVRADSGSLVPLRSLLQVERIVGPDTVSRFNGFSAAKVMGSPAEGYSSGDALAALERVAAEALGPDFDLGWVGSSYQEKASSGSGSQAFVLAVLMVFLILAAQYERWIIPAAVILAVPFALLGAILATWMRGLENDIYFQIGLVCLIGLASKNAILIVEFAMQKQRQGMTIADSAVEAIRLRFRPIVMTSLAFTLGCLPLALSSGAGAASRISLGTGVIGGMLLATFLATVFVPLFYVLLATLGEKVKRSK</sequence>
<feature type="transmembrane region" description="Helical" evidence="7">
    <location>
        <begin position="871"/>
        <end position="888"/>
    </location>
</feature>
<comment type="similarity">
    <text evidence="7">Belongs to the resistance-nodulation-cell division (RND) (TC 2.A.6) family.</text>
</comment>
<feature type="transmembrane region" description="Helical" evidence="7">
    <location>
        <begin position="368"/>
        <end position="388"/>
    </location>
</feature>
<dbReference type="PANTHER" id="PTHR32063:SF11">
    <property type="entry name" value="CATION OR DRUG EFFLUX SYSTEM PROTEIN"/>
    <property type="match status" value="1"/>
</dbReference>
<feature type="transmembrane region" description="Helical" evidence="7">
    <location>
        <begin position="970"/>
        <end position="989"/>
    </location>
</feature>
<keyword evidence="3 7" id="KW-0997">Cell inner membrane</keyword>
<gene>
    <name evidence="8" type="ORF">KXJ70_02645</name>
</gene>
<evidence type="ECO:0000256" key="5">
    <source>
        <dbReference type="ARBA" id="ARBA00022989"/>
    </source>
</evidence>
<dbReference type="InterPro" id="IPR001036">
    <property type="entry name" value="Acrflvin-R"/>
</dbReference>
<feature type="transmembrane region" description="Helical" evidence="7">
    <location>
        <begin position="394"/>
        <end position="415"/>
    </location>
</feature>
<keyword evidence="6 7" id="KW-0472">Membrane</keyword>
<dbReference type="PANTHER" id="PTHR32063">
    <property type="match status" value="1"/>
</dbReference>